<evidence type="ECO:0000313" key="2">
    <source>
        <dbReference type="Proteomes" id="UP000267821"/>
    </source>
</evidence>
<evidence type="ECO:0000313" key="1">
    <source>
        <dbReference type="EMBL" id="RPB29623.1"/>
    </source>
</evidence>
<reference evidence="1 2" key="1">
    <citation type="journal article" date="2018" name="Nat. Ecol. Evol.">
        <title>Pezizomycetes genomes reveal the molecular basis of ectomycorrhizal truffle lifestyle.</title>
        <authorList>
            <person name="Murat C."/>
            <person name="Payen T."/>
            <person name="Noel B."/>
            <person name="Kuo A."/>
            <person name="Morin E."/>
            <person name="Chen J."/>
            <person name="Kohler A."/>
            <person name="Krizsan K."/>
            <person name="Balestrini R."/>
            <person name="Da Silva C."/>
            <person name="Montanini B."/>
            <person name="Hainaut M."/>
            <person name="Levati E."/>
            <person name="Barry K.W."/>
            <person name="Belfiori B."/>
            <person name="Cichocki N."/>
            <person name="Clum A."/>
            <person name="Dockter R.B."/>
            <person name="Fauchery L."/>
            <person name="Guy J."/>
            <person name="Iotti M."/>
            <person name="Le Tacon F."/>
            <person name="Lindquist E.A."/>
            <person name="Lipzen A."/>
            <person name="Malagnac F."/>
            <person name="Mello A."/>
            <person name="Molinier V."/>
            <person name="Miyauchi S."/>
            <person name="Poulain J."/>
            <person name="Riccioni C."/>
            <person name="Rubini A."/>
            <person name="Sitrit Y."/>
            <person name="Splivallo R."/>
            <person name="Traeger S."/>
            <person name="Wang M."/>
            <person name="Zifcakova L."/>
            <person name="Wipf D."/>
            <person name="Zambonelli A."/>
            <person name="Paolocci F."/>
            <person name="Nowrousian M."/>
            <person name="Ottonello S."/>
            <person name="Baldrian P."/>
            <person name="Spatafora J.W."/>
            <person name="Henrissat B."/>
            <person name="Nagy L.G."/>
            <person name="Aury J.M."/>
            <person name="Wincker P."/>
            <person name="Grigoriev I.V."/>
            <person name="Bonfante P."/>
            <person name="Martin F.M."/>
        </authorList>
    </citation>
    <scope>NUCLEOTIDE SEQUENCE [LARGE SCALE GENOMIC DNA]</scope>
    <source>
        <strain evidence="1 2">ATCC MYA-4762</strain>
    </source>
</reference>
<feature type="non-terminal residue" evidence="1">
    <location>
        <position position="1"/>
    </location>
</feature>
<sequence>SRTSEPQTGTGPLKLLLIWRGRENGEGEIQADTGSNRGVIQFSDARLLSFVGKMDFDIVGKDVEIEGFKIADVPAGKQPSSEWSEFSWGAHGREAVGRWH</sequence>
<keyword evidence="2" id="KW-1185">Reference proteome</keyword>
<dbReference type="Proteomes" id="UP000267821">
    <property type="component" value="Unassembled WGS sequence"/>
</dbReference>
<name>A0A3N4M379_9PEZI</name>
<dbReference type="STRING" id="1051890.A0A3N4M379"/>
<proteinExistence type="predicted"/>
<dbReference type="InParanoid" id="A0A3N4M379"/>
<organism evidence="1 2">
    <name type="scientific">Terfezia boudieri ATCC MYA-4762</name>
    <dbReference type="NCBI Taxonomy" id="1051890"/>
    <lineage>
        <taxon>Eukaryota</taxon>
        <taxon>Fungi</taxon>
        <taxon>Dikarya</taxon>
        <taxon>Ascomycota</taxon>
        <taxon>Pezizomycotina</taxon>
        <taxon>Pezizomycetes</taxon>
        <taxon>Pezizales</taxon>
        <taxon>Pezizaceae</taxon>
        <taxon>Terfezia</taxon>
    </lineage>
</organism>
<gene>
    <name evidence="1" type="ORF">L211DRAFT_832331</name>
</gene>
<dbReference type="AlphaFoldDB" id="A0A3N4M379"/>
<protein>
    <submittedName>
        <fullName evidence="1">Uncharacterized protein</fullName>
    </submittedName>
</protein>
<dbReference type="OrthoDB" id="4630416at2759"/>
<accession>A0A3N4M379</accession>
<dbReference type="EMBL" id="ML121527">
    <property type="protein sequence ID" value="RPB29623.1"/>
    <property type="molecule type" value="Genomic_DNA"/>
</dbReference>